<feature type="binding site" evidence="7">
    <location>
        <position position="162"/>
    </location>
    <ligand>
        <name>L-ornithine</name>
        <dbReference type="ChEBI" id="CHEBI:46911"/>
    </ligand>
</feature>
<evidence type="ECO:0000256" key="2">
    <source>
        <dbReference type="ARBA" id="ARBA00007805"/>
    </source>
</evidence>
<feature type="binding site" evidence="7">
    <location>
        <begin position="130"/>
        <end position="133"/>
    </location>
    <ligand>
        <name>carbamoyl phosphate</name>
        <dbReference type="ChEBI" id="CHEBI:58228"/>
    </ligand>
</feature>
<feature type="binding site" evidence="7">
    <location>
        <position position="226"/>
    </location>
    <ligand>
        <name>L-ornithine</name>
        <dbReference type="ChEBI" id="CHEBI:46911"/>
    </ligand>
</feature>
<dbReference type="EC" id="2.1.3.3" evidence="3 7"/>
<dbReference type="Pfam" id="PF00185">
    <property type="entry name" value="OTCace"/>
    <property type="match status" value="1"/>
</dbReference>
<dbReference type="InterPro" id="IPR006131">
    <property type="entry name" value="Asp_carbamoyltransf_Asp/Orn-bd"/>
</dbReference>
<evidence type="ECO:0000256" key="5">
    <source>
        <dbReference type="ARBA" id="ARBA00022679"/>
    </source>
</evidence>
<feature type="binding site" evidence="7">
    <location>
        <position position="294"/>
    </location>
    <ligand>
        <name>carbamoyl phosphate</name>
        <dbReference type="ChEBI" id="CHEBI:58228"/>
    </ligand>
</feature>
<evidence type="ECO:0000256" key="6">
    <source>
        <dbReference type="ARBA" id="ARBA00048772"/>
    </source>
</evidence>
<dbReference type="GO" id="GO:0042450">
    <property type="term" value="P:L-arginine biosynthetic process via ornithine"/>
    <property type="evidence" value="ECO:0007669"/>
    <property type="project" value="UniProtKB-UniRule"/>
</dbReference>
<dbReference type="NCBIfam" id="NF001986">
    <property type="entry name" value="PRK00779.1"/>
    <property type="match status" value="1"/>
</dbReference>
<dbReference type="PRINTS" id="PR00102">
    <property type="entry name" value="OTCASE"/>
</dbReference>
<keyword evidence="5 7" id="KW-0808">Transferase</keyword>
<feature type="binding site" evidence="7">
    <location>
        <begin position="52"/>
        <end position="55"/>
    </location>
    <ligand>
        <name>carbamoyl phosphate</name>
        <dbReference type="ChEBI" id="CHEBI:58228"/>
    </ligand>
</feature>
<evidence type="ECO:0000256" key="1">
    <source>
        <dbReference type="ARBA" id="ARBA00004975"/>
    </source>
</evidence>
<dbReference type="InterPro" id="IPR036901">
    <property type="entry name" value="Asp/Orn_carbamoylTrfase_sf"/>
</dbReference>
<evidence type="ECO:0000313" key="10">
    <source>
        <dbReference type="EMBL" id="OYN74870.1"/>
    </source>
</evidence>
<dbReference type="PANTHER" id="PTHR45753">
    <property type="entry name" value="ORNITHINE CARBAMOYLTRANSFERASE, MITOCHONDRIAL"/>
    <property type="match status" value="1"/>
</dbReference>
<dbReference type="InterPro" id="IPR024904">
    <property type="entry name" value="OTCase_ArgI"/>
</dbReference>
<name>A0A255D734_9MYCO</name>
<organism evidence="10 11">
    <name type="scientific">Mycolicibacterium sphagni</name>
    <dbReference type="NCBI Taxonomy" id="1786"/>
    <lineage>
        <taxon>Bacteria</taxon>
        <taxon>Bacillati</taxon>
        <taxon>Actinomycetota</taxon>
        <taxon>Actinomycetes</taxon>
        <taxon>Mycobacteriales</taxon>
        <taxon>Mycobacteriaceae</taxon>
        <taxon>Mycolicibacterium</taxon>
    </lineage>
</organism>
<dbReference type="Proteomes" id="UP000216063">
    <property type="component" value="Unassembled WGS sequence"/>
</dbReference>
<comment type="similarity">
    <text evidence="2 7">Belongs to the aspartate/ornithine carbamoyltransferase superfamily. OTCase family.</text>
</comment>
<comment type="caution">
    <text evidence="10">The sequence shown here is derived from an EMBL/GenBank/DDBJ whole genome shotgun (WGS) entry which is preliminary data.</text>
</comment>
<dbReference type="EMBL" id="NOZR01000035">
    <property type="protein sequence ID" value="OYN74870.1"/>
    <property type="molecule type" value="Genomic_DNA"/>
</dbReference>
<reference evidence="10 11" key="1">
    <citation type="submission" date="2017-07" db="EMBL/GenBank/DDBJ databases">
        <title>The new phylogeny of genus Mycobacterium.</title>
        <authorList>
            <person name="Tortoli E."/>
            <person name="Trovato A."/>
            <person name="Cirillo D.M."/>
        </authorList>
    </citation>
    <scope>NUCLEOTIDE SEQUENCE [LARGE SCALE GENOMIC DNA]</scope>
    <source>
        <strain evidence="10 11">ATCC 33027</strain>
    </source>
</reference>
<dbReference type="AlphaFoldDB" id="A0A255D734"/>
<dbReference type="OrthoDB" id="9802587at2"/>
<dbReference type="InterPro" id="IPR002292">
    <property type="entry name" value="Orn/put_carbamltrans"/>
</dbReference>
<evidence type="ECO:0000313" key="11">
    <source>
        <dbReference type="Proteomes" id="UP000216063"/>
    </source>
</evidence>
<feature type="binding site" evidence="7">
    <location>
        <begin position="230"/>
        <end position="231"/>
    </location>
    <ligand>
        <name>L-ornithine</name>
        <dbReference type="ChEBI" id="CHEBI:46911"/>
    </ligand>
</feature>
<dbReference type="PANTHER" id="PTHR45753:SF3">
    <property type="entry name" value="ORNITHINE TRANSCARBAMYLASE, MITOCHONDRIAL"/>
    <property type="match status" value="1"/>
</dbReference>
<proteinExistence type="inferred from homology"/>
<dbReference type="FunFam" id="3.40.50.1370:FF:000008">
    <property type="entry name" value="Ornithine carbamoyltransferase"/>
    <property type="match status" value="1"/>
</dbReference>
<feature type="domain" description="Aspartate/ornithine carbamoyltransferase Asp/Orn-binding" evidence="8">
    <location>
        <begin position="150"/>
        <end position="305"/>
    </location>
</feature>
<evidence type="ECO:0000259" key="9">
    <source>
        <dbReference type="Pfam" id="PF02729"/>
    </source>
</evidence>
<dbReference type="GO" id="GO:0016597">
    <property type="term" value="F:amino acid binding"/>
    <property type="evidence" value="ECO:0007669"/>
    <property type="project" value="InterPro"/>
</dbReference>
<dbReference type="GO" id="GO:0019240">
    <property type="term" value="P:citrulline biosynthetic process"/>
    <property type="evidence" value="ECO:0007669"/>
    <property type="project" value="TreeGrafter"/>
</dbReference>
<gene>
    <name evidence="10" type="primary">argF</name>
    <name evidence="10" type="ORF">CG716_27305</name>
</gene>
<accession>A0A255D734</accession>
<evidence type="ECO:0000256" key="3">
    <source>
        <dbReference type="ARBA" id="ARBA00013007"/>
    </source>
</evidence>
<keyword evidence="11" id="KW-1185">Reference proteome</keyword>
<feature type="binding site" evidence="7">
    <location>
        <position position="79"/>
    </location>
    <ligand>
        <name>carbamoyl phosphate</name>
        <dbReference type="ChEBI" id="CHEBI:58228"/>
    </ligand>
</feature>
<dbReference type="GO" id="GO:0004585">
    <property type="term" value="F:ornithine carbamoyltransferase activity"/>
    <property type="evidence" value="ECO:0007669"/>
    <property type="project" value="UniProtKB-UniRule"/>
</dbReference>
<comment type="catalytic activity">
    <reaction evidence="6 7">
        <text>carbamoyl phosphate + L-ornithine = L-citrulline + phosphate + H(+)</text>
        <dbReference type="Rhea" id="RHEA:19513"/>
        <dbReference type="ChEBI" id="CHEBI:15378"/>
        <dbReference type="ChEBI" id="CHEBI:43474"/>
        <dbReference type="ChEBI" id="CHEBI:46911"/>
        <dbReference type="ChEBI" id="CHEBI:57743"/>
        <dbReference type="ChEBI" id="CHEBI:58228"/>
        <dbReference type="EC" id="2.1.3.3"/>
    </reaction>
</comment>
<dbReference type="PRINTS" id="PR00100">
    <property type="entry name" value="AOTCASE"/>
</dbReference>
<dbReference type="InterPro" id="IPR006130">
    <property type="entry name" value="Asp/Orn_carbamoylTrfase"/>
</dbReference>
<dbReference type="HAMAP" id="MF_01109">
    <property type="entry name" value="OTCase"/>
    <property type="match status" value="1"/>
</dbReference>
<feature type="binding site" evidence="7">
    <location>
        <begin position="266"/>
        <end position="267"/>
    </location>
    <ligand>
        <name>carbamoyl phosphate</name>
        <dbReference type="ChEBI" id="CHEBI:58228"/>
    </ligand>
</feature>
<comment type="pathway">
    <text evidence="1">Amino-acid biosynthesis; L-arginine biosynthesis; L-arginine from L-ornithine and carbamoyl phosphate: step 1/3.</text>
</comment>
<feature type="binding site" evidence="7">
    <location>
        <position position="103"/>
    </location>
    <ligand>
        <name>carbamoyl phosphate</name>
        <dbReference type="ChEBI" id="CHEBI:58228"/>
    </ligand>
</feature>
<sequence length="309" mass="33570">MSTLRHFLRDDDLAPQEQAEILELAATLKKDPMGRRPLEGPRGVAVIFDKNSTRTRFSFEVGIAQLGGHAVVVDGRATQLGREETLEDTGRVLSRYVDAIVWRTFAQQRLNAMASAATVPVVNALSDEFHPCQVLADLQTLAERKGSLNGLRMTYFGDGANNMAHSLMLGGVTAGIHVTIAAPAGFEPHPLFVAAAERRARETGATVTLTSDAVAGAKGADVLVTDTWTSMGQENDGLDRVLPFRPFQLNAGLLSHADSEAIVLHCLPAHRGHEITDEVIDGPHSVVWDEAENRLHAQKALLVWLLEHR</sequence>
<dbReference type="Pfam" id="PF02729">
    <property type="entry name" value="OTCace_N"/>
    <property type="match status" value="1"/>
</dbReference>
<dbReference type="GO" id="GO:0005737">
    <property type="term" value="C:cytoplasm"/>
    <property type="evidence" value="ECO:0007669"/>
    <property type="project" value="UniProtKB-SubCell"/>
</dbReference>
<comment type="subcellular location">
    <subcellularLocation>
        <location evidence="7">Cytoplasm</location>
    </subcellularLocation>
</comment>
<evidence type="ECO:0000259" key="8">
    <source>
        <dbReference type="Pfam" id="PF00185"/>
    </source>
</evidence>
<dbReference type="PROSITE" id="PS00097">
    <property type="entry name" value="CARBAMOYLTRANSFERASE"/>
    <property type="match status" value="1"/>
</dbReference>
<dbReference type="SUPFAM" id="SSF53671">
    <property type="entry name" value="Aspartate/ornithine carbamoyltransferase"/>
    <property type="match status" value="1"/>
</dbReference>
<dbReference type="NCBIfam" id="TIGR00658">
    <property type="entry name" value="orni_carb_tr"/>
    <property type="match status" value="1"/>
</dbReference>
<evidence type="ECO:0000256" key="4">
    <source>
        <dbReference type="ARBA" id="ARBA00016634"/>
    </source>
</evidence>
<feature type="domain" description="Aspartate/ornithine carbamoyltransferase carbamoyl-P binding" evidence="9">
    <location>
        <begin position="5"/>
        <end position="143"/>
    </location>
</feature>
<dbReference type="RefSeq" id="WP_094484270.1">
    <property type="nucleotide sequence ID" value="NZ_JACKSC010000370.1"/>
</dbReference>
<evidence type="ECO:0000256" key="7">
    <source>
        <dbReference type="HAMAP-Rule" id="MF_01109"/>
    </source>
</evidence>
<keyword evidence="7" id="KW-0963">Cytoplasm</keyword>
<dbReference type="InterPro" id="IPR006132">
    <property type="entry name" value="Asp/Orn_carbamoyltranf_P-bd"/>
</dbReference>
<dbReference type="Gene3D" id="3.40.50.1370">
    <property type="entry name" value="Aspartate/ornithine carbamoyltransferase"/>
    <property type="match status" value="2"/>
</dbReference>
<protein>
    <recommendedName>
        <fullName evidence="4 7">Ornithine carbamoyltransferase</fullName>
        <shortName evidence="7">OTCase</shortName>
        <ecNumber evidence="3 7">2.1.3.3</ecNumber>
    </recommendedName>
</protein>